<protein>
    <recommendedName>
        <fullName evidence="2">PDEase domain-containing protein</fullName>
    </recommendedName>
</protein>
<sequence>DNERGRRDGNRGRAAFGSVHIRYDAGLYAGDLDHGHVSGSPGDIGGVADRTQPSVDDVAITQSVDCLGVDIDRVSYTSSIGNNCDRVYSNPSWAELVSTITFLVAISLIFLNGSFQNKSLRRSEYIFTRQVLAENQTLKARLDKAEKTALRRPVPAINLDSPLEKILHRLNVVLESCTTPSDASLRSTIAQVIQLLGDNSESLLRPDLHLRDAAQGEMAVVKFMSTELTHSEFVNWKRPHFLERTGSSIGAMTYRVMEKKLLVPRKTSVSLDLTCDRSGIAIELATKLLTWNLDFLDINARSNGCAITLLAAALFTEHNFVAELKLDPVTVTNFFDHLQRHY</sequence>
<feature type="non-terminal residue" evidence="3">
    <location>
        <position position="342"/>
    </location>
</feature>
<dbReference type="GO" id="GO:0007165">
    <property type="term" value="P:signal transduction"/>
    <property type="evidence" value="ECO:0007669"/>
    <property type="project" value="InterPro"/>
</dbReference>
<dbReference type="InterPro" id="IPR036971">
    <property type="entry name" value="PDEase_catalytic_dom_sf"/>
</dbReference>
<organism evidence="3">
    <name type="scientific">Spongospora subterranea</name>
    <dbReference type="NCBI Taxonomy" id="70186"/>
    <lineage>
        <taxon>Eukaryota</taxon>
        <taxon>Sar</taxon>
        <taxon>Rhizaria</taxon>
        <taxon>Endomyxa</taxon>
        <taxon>Phytomyxea</taxon>
        <taxon>Plasmodiophorida</taxon>
        <taxon>Plasmodiophoridae</taxon>
        <taxon>Spongospora</taxon>
    </lineage>
</organism>
<evidence type="ECO:0000313" key="3">
    <source>
        <dbReference type="EMBL" id="CRZ12598.1"/>
    </source>
</evidence>
<keyword evidence="1" id="KW-0812">Transmembrane</keyword>
<dbReference type="InterPro" id="IPR002073">
    <property type="entry name" value="PDEase_catalytic_dom"/>
</dbReference>
<reference evidence="3" key="1">
    <citation type="submission" date="2015-04" db="EMBL/GenBank/DDBJ databases">
        <title>The genome sequence of the plant pathogenic Rhizarian Plasmodiophora brassicae reveals insights in its biotrophic life cycle and the origin of chitin synthesis.</title>
        <authorList>
            <person name="Schwelm A."/>
            <person name="Fogelqvist J."/>
            <person name="Knaust A."/>
            <person name="Julke S."/>
            <person name="Lilja T."/>
            <person name="Dhandapani V."/>
            <person name="Bonilla-Rosso G."/>
            <person name="Karlsson M."/>
            <person name="Shevchenko A."/>
            <person name="Choi S.R."/>
            <person name="Kim H.G."/>
            <person name="Park J.Y."/>
            <person name="Lim Y.P."/>
            <person name="Ludwig-Muller J."/>
            <person name="Dixelius C."/>
        </authorList>
    </citation>
    <scope>NUCLEOTIDE SEQUENCE</scope>
    <source>
        <tissue evidence="3">Potato root galls</tissue>
    </source>
</reference>
<proteinExistence type="predicted"/>
<dbReference type="AlphaFoldDB" id="A0A0H5REY2"/>
<evidence type="ECO:0000256" key="1">
    <source>
        <dbReference type="SAM" id="Phobius"/>
    </source>
</evidence>
<feature type="domain" description="PDEase" evidence="2">
    <location>
        <begin position="273"/>
        <end position="342"/>
    </location>
</feature>
<feature type="non-terminal residue" evidence="3">
    <location>
        <position position="1"/>
    </location>
</feature>
<accession>A0A0H5REY2</accession>
<keyword evidence="1" id="KW-1133">Transmembrane helix</keyword>
<dbReference type="Gene3D" id="1.10.1300.10">
    <property type="entry name" value="3'5'-cyclic nucleotide phosphodiesterase, catalytic domain"/>
    <property type="match status" value="1"/>
</dbReference>
<dbReference type="PROSITE" id="PS51845">
    <property type="entry name" value="PDEASE_I_2"/>
    <property type="match status" value="1"/>
</dbReference>
<name>A0A0H5REY2_9EUKA</name>
<dbReference type="EMBL" id="HACM01012156">
    <property type="protein sequence ID" value="CRZ12598.1"/>
    <property type="molecule type" value="Transcribed_RNA"/>
</dbReference>
<dbReference type="GO" id="GO:0004114">
    <property type="term" value="F:3',5'-cyclic-nucleotide phosphodiesterase activity"/>
    <property type="evidence" value="ECO:0007669"/>
    <property type="project" value="InterPro"/>
</dbReference>
<keyword evidence="1" id="KW-0472">Membrane</keyword>
<evidence type="ECO:0000259" key="2">
    <source>
        <dbReference type="PROSITE" id="PS51845"/>
    </source>
</evidence>
<feature type="transmembrane region" description="Helical" evidence="1">
    <location>
        <begin position="96"/>
        <end position="115"/>
    </location>
</feature>